<evidence type="ECO:0000313" key="6">
    <source>
        <dbReference type="EMBL" id="WKN36566.1"/>
    </source>
</evidence>
<dbReference type="InterPro" id="IPR002941">
    <property type="entry name" value="DNA_methylase_N4/N6"/>
</dbReference>
<dbReference type="EC" id="2.1.1.-" evidence="4"/>
<dbReference type="Gene3D" id="3.40.50.150">
    <property type="entry name" value="Vaccinia Virus protein VP39"/>
    <property type="match status" value="1"/>
</dbReference>
<reference evidence="6" key="1">
    <citation type="journal article" date="2023" name="Comput. Struct. Biotechnol. J.">
        <title>Discovery of a novel marine Bacteroidetes with a rich repertoire of carbohydrate-active enzymes.</title>
        <authorList>
            <person name="Chen B."/>
            <person name="Liu G."/>
            <person name="Chen Q."/>
            <person name="Wang H."/>
            <person name="Liu L."/>
            <person name="Tang K."/>
        </authorList>
    </citation>
    <scope>NUCLEOTIDE SEQUENCE</scope>
    <source>
        <strain evidence="6">TK19036</strain>
    </source>
</reference>
<reference evidence="6" key="2">
    <citation type="journal article" date="2024" name="Antonie Van Leeuwenhoek">
        <title>Roseihalotalea indica gen. nov., sp. nov., a halophilic Bacteroidetes from mesopelagic Southwest Indian Ocean with higher carbohydrate metabolic potential.</title>
        <authorList>
            <person name="Chen B."/>
            <person name="Zhang M."/>
            <person name="Lin D."/>
            <person name="Ye J."/>
            <person name="Tang K."/>
        </authorList>
    </citation>
    <scope>NUCLEOTIDE SEQUENCE</scope>
    <source>
        <strain evidence="6">TK19036</strain>
    </source>
</reference>
<dbReference type="GO" id="GO:0009007">
    <property type="term" value="F:site-specific DNA-methyltransferase (adenine-specific) activity"/>
    <property type="evidence" value="ECO:0007669"/>
    <property type="project" value="TreeGrafter"/>
</dbReference>
<dbReference type="PANTHER" id="PTHR13370:SF3">
    <property type="entry name" value="TRNA (GUANINE(10)-N2)-METHYLTRANSFERASE HOMOLOG"/>
    <property type="match status" value="1"/>
</dbReference>
<sequence length="333" mass="37401">MPEANNDIQPYQIFHQECYGLSGIKYESVDAVITDPPYGIGFQAHEWDKALPNSQIWQDCYRVLKPGGYLLVFSAVRLMHHLMLSVEESGFRIKDVLMWAYLNGMPKSRDVGLDIDKELGVESTKVGTYTYVQGYKKGGADNYYAEKEKCRYAPASQEGQHFQGWGLGVKPCYEPIIMVQKPLPEGVCVARNLLNHGTGAINLEDTRIPFDAGEKGKVGHNPHPKGRVPGNVLRTDPLADGYDKFFLVPKVRQHADSFNHHPTKKPVKLMEHLVKLVTHEQGLVLDPFMGSGSTGVACIYEQRQFIGFEKQEEYLSIAEKRLSSALLTQTEKS</sequence>
<dbReference type="AlphaFoldDB" id="A0AA49JE02"/>
<dbReference type="PRINTS" id="PR00508">
    <property type="entry name" value="S21N4MTFRASE"/>
</dbReference>
<evidence type="ECO:0000256" key="2">
    <source>
        <dbReference type="ARBA" id="ARBA00022603"/>
    </source>
</evidence>
<dbReference type="PROSITE" id="PS00092">
    <property type="entry name" value="N6_MTASE"/>
    <property type="match status" value="1"/>
</dbReference>
<keyword evidence="2" id="KW-0489">Methyltransferase</keyword>
<evidence type="ECO:0000256" key="4">
    <source>
        <dbReference type="RuleBase" id="RU362026"/>
    </source>
</evidence>
<organism evidence="6">
    <name type="scientific">Roseihalotalea indica</name>
    <dbReference type="NCBI Taxonomy" id="2867963"/>
    <lineage>
        <taxon>Bacteria</taxon>
        <taxon>Pseudomonadati</taxon>
        <taxon>Bacteroidota</taxon>
        <taxon>Cytophagia</taxon>
        <taxon>Cytophagales</taxon>
        <taxon>Catalimonadaceae</taxon>
        <taxon>Roseihalotalea</taxon>
    </lineage>
</organism>
<keyword evidence="3" id="KW-0808">Transferase</keyword>
<protein>
    <recommendedName>
        <fullName evidence="4">Methyltransferase</fullName>
        <ecNumber evidence="4">2.1.1.-</ecNumber>
    </recommendedName>
</protein>
<dbReference type="InterPro" id="IPR002052">
    <property type="entry name" value="DNA_methylase_N6_adenine_CS"/>
</dbReference>
<dbReference type="InterPro" id="IPR001091">
    <property type="entry name" value="RM_Methyltransferase"/>
</dbReference>
<dbReference type="EMBL" id="CP120682">
    <property type="protein sequence ID" value="WKN36566.1"/>
    <property type="molecule type" value="Genomic_DNA"/>
</dbReference>
<evidence type="ECO:0000256" key="1">
    <source>
        <dbReference type="ARBA" id="ARBA00006594"/>
    </source>
</evidence>
<dbReference type="GO" id="GO:0003677">
    <property type="term" value="F:DNA binding"/>
    <property type="evidence" value="ECO:0007669"/>
    <property type="project" value="InterPro"/>
</dbReference>
<dbReference type="Pfam" id="PF01555">
    <property type="entry name" value="N6_N4_Mtase"/>
    <property type="match status" value="1"/>
</dbReference>
<comment type="similarity">
    <text evidence="1 4">Belongs to the N(4)/N(6)-methyltransferase family.</text>
</comment>
<dbReference type="InterPro" id="IPR029063">
    <property type="entry name" value="SAM-dependent_MTases_sf"/>
</dbReference>
<feature type="domain" description="DNA methylase N-4/N-6" evidence="5">
    <location>
        <begin position="29"/>
        <end position="320"/>
    </location>
</feature>
<dbReference type="GO" id="GO:0005737">
    <property type="term" value="C:cytoplasm"/>
    <property type="evidence" value="ECO:0007669"/>
    <property type="project" value="TreeGrafter"/>
</dbReference>
<dbReference type="CDD" id="cd02440">
    <property type="entry name" value="AdoMet_MTases"/>
    <property type="match status" value="1"/>
</dbReference>
<dbReference type="GO" id="GO:0008170">
    <property type="term" value="F:N-methyltransferase activity"/>
    <property type="evidence" value="ECO:0007669"/>
    <property type="project" value="InterPro"/>
</dbReference>
<proteinExistence type="inferred from homology"/>
<dbReference type="SUPFAM" id="SSF53335">
    <property type="entry name" value="S-adenosyl-L-methionine-dependent methyltransferases"/>
    <property type="match status" value="1"/>
</dbReference>
<gene>
    <name evidence="6" type="ORF">K4G66_29840</name>
</gene>
<accession>A0AA49JE02</accession>
<dbReference type="PANTHER" id="PTHR13370">
    <property type="entry name" value="RNA METHYLASE-RELATED"/>
    <property type="match status" value="1"/>
</dbReference>
<dbReference type="GO" id="GO:0032259">
    <property type="term" value="P:methylation"/>
    <property type="evidence" value="ECO:0007669"/>
    <property type="project" value="UniProtKB-KW"/>
</dbReference>
<name>A0AA49JE02_9BACT</name>
<evidence type="ECO:0000256" key="3">
    <source>
        <dbReference type="ARBA" id="ARBA00022679"/>
    </source>
</evidence>
<evidence type="ECO:0000259" key="5">
    <source>
        <dbReference type="Pfam" id="PF01555"/>
    </source>
</evidence>